<sequence>MEFPKFEGDGPRNWIIKCNRYFQIVSTFLEEQKVPHASVHMEGRAELWYQSFMEGIELPTWSQFTTATLERFDDHNPEVLVGEFNKLQQKGNVTTYLKKIEELKSHMLIFYKDLPEEFFLASFISGLRDDIGEGEGGK</sequence>
<proteinExistence type="predicted"/>
<protein>
    <recommendedName>
        <fullName evidence="1">Retrotransposon gag domain-containing protein</fullName>
    </recommendedName>
</protein>
<reference evidence="2" key="1">
    <citation type="submission" date="2019-10" db="EMBL/GenBank/DDBJ databases">
        <authorList>
            <person name="Zhang R."/>
            <person name="Pan Y."/>
            <person name="Wang J."/>
            <person name="Ma R."/>
            <person name="Yu S."/>
        </authorList>
    </citation>
    <scope>NUCLEOTIDE SEQUENCE</scope>
    <source>
        <strain evidence="2">LA-IB0</strain>
        <tissue evidence="2">Leaf</tissue>
    </source>
</reference>
<organism evidence="2 3">
    <name type="scientific">Buddleja alternifolia</name>
    <dbReference type="NCBI Taxonomy" id="168488"/>
    <lineage>
        <taxon>Eukaryota</taxon>
        <taxon>Viridiplantae</taxon>
        <taxon>Streptophyta</taxon>
        <taxon>Embryophyta</taxon>
        <taxon>Tracheophyta</taxon>
        <taxon>Spermatophyta</taxon>
        <taxon>Magnoliopsida</taxon>
        <taxon>eudicotyledons</taxon>
        <taxon>Gunneridae</taxon>
        <taxon>Pentapetalae</taxon>
        <taxon>asterids</taxon>
        <taxon>lamiids</taxon>
        <taxon>Lamiales</taxon>
        <taxon>Scrophulariaceae</taxon>
        <taxon>Buddlejeae</taxon>
        <taxon>Buddleja</taxon>
    </lineage>
</organism>
<dbReference type="InterPro" id="IPR005162">
    <property type="entry name" value="Retrotrans_gag_dom"/>
</dbReference>
<evidence type="ECO:0000313" key="3">
    <source>
        <dbReference type="Proteomes" id="UP000826271"/>
    </source>
</evidence>
<evidence type="ECO:0000313" key="2">
    <source>
        <dbReference type="EMBL" id="KAG8391711.1"/>
    </source>
</evidence>
<dbReference type="AlphaFoldDB" id="A0AAV6YFI0"/>
<dbReference type="EMBL" id="WHWC01000001">
    <property type="protein sequence ID" value="KAG8391711.1"/>
    <property type="molecule type" value="Genomic_DNA"/>
</dbReference>
<accession>A0AAV6YFI0</accession>
<gene>
    <name evidence="2" type="ORF">BUALT_Bualt01G0215600</name>
</gene>
<dbReference type="Proteomes" id="UP000826271">
    <property type="component" value="Unassembled WGS sequence"/>
</dbReference>
<keyword evidence="3" id="KW-1185">Reference proteome</keyword>
<evidence type="ECO:0000259" key="1">
    <source>
        <dbReference type="Pfam" id="PF03732"/>
    </source>
</evidence>
<name>A0AAV6YFI0_9LAMI</name>
<feature type="domain" description="Retrotransposon gag" evidence="1">
    <location>
        <begin position="37"/>
        <end position="129"/>
    </location>
</feature>
<dbReference type="Pfam" id="PF03732">
    <property type="entry name" value="Retrotrans_gag"/>
    <property type="match status" value="1"/>
</dbReference>
<comment type="caution">
    <text evidence="2">The sequence shown here is derived from an EMBL/GenBank/DDBJ whole genome shotgun (WGS) entry which is preliminary data.</text>
</comment>